<protein>
    <submittedName>
        <fullName evidence="1">Uncharacterized protein</fullName>
    </submittedName>
</protein>
<organism evidence="1">
    <name type="scientific">Anguilla anguilla</name>
    <name type="common">European freshwater eel</name>
    <name type="synonym">Muraena anguilla</name>
    <dbReference type="NCBI Taxonomy" id="7936"/>
    <lineage>
        <taxon>Eukaryota</taxon>
        <taxon>Metazoa</taxon>
        <taxon>Chordata</taxon>
        <taxon>Craniata</taxon>
        <taxon>Vertebrata</taxon>
        <taxon>Euteleostomi</taxon>
        <taxon>Actinopterygii</taxon>
        <taxon>Neopterygii</taxon>
        <taxon>Teleostei</taxon>
        <taxon>Anguilliformes</taxon>
        <taxon>Anguillidae</taxon>
        <taxon>Anguilla</taxon>
    </lineage>
</organism>
<proteinExistence type="predicted"/>
<reference evidence="1" key="2">
    <citation type="journal article" date="2015" name="Fish Shellfish Immunol.">
        <title>Early steps in the European eel (Anguilla anguilla)-Vibrio vulnificus interaction in the gills: Role of the RtxA13 toxin.</title>
        <authorList>
            <person name="Callol A."/>
            <person name="Pajuelo D."/>
            <person name="Ebbesson L."/>
            <person name="Teles M."/>
            <person name="MacKenzie S."/>
            <person name="Amaro C."/>
        </authorList>
    </citation>
    <scope>NUCLEOTIDE SEQUENCE</scope>
</reference>
<name>A0A0E9RDR2_ANGAN</name>
<reference evidence="1" key="1">
    <citation type="submission" date="2014-11" db="EMBL/GenBank/DDBJ databases">
        <authorList>
            <person name="Amaro Gonzalez C."/>
        </authorList>
    </citation>
    <scope>NUCLEOTIDE SEQUENCE</scope>
</reference>
<dbReference type="EMBL" id="GBXM01081640">
    <property type="protein sequence ID" value="JAH26937.1"/>
    <property type="molecule type" value="Transcribed_RNA"/>
</dbReference>
<evidence type="ECO:0000313" key="1">
    <source>
        <dbReference type="EMBL" id="JAH26937.1"/>
    </source>
</evidence>
<accession>A0A0E9RDR2</accession>
<dbReference type="AlphaFoldDB" id="A0A0E9RDR2"/>
<sequence>MAIKSNLLFGIHEAAGIKTF</sequence>